<dbReference type="Pfam" id="PF00501">
    <property type="entry name" value="AMP-binding"/>
    <property type="match status" value="1"/>
</dbReference>
<dbReference type="SUPFAM" id="SSF56801">
    <property type="entry name" value="Acetyl-CoA synthetase-like"/>
    <property type="match status" value="1"/>
</dbReference>
<evidence type="ECO:0000259" key="5">
    <source>
        <dbReference type="Pfam" id="PF13193"/>
    </source>
</evidence>
<evidence type="ECO:0000256" key="1">
    <source>
        <dbReference type="ARBA" id="ARBA00001946"/>
    </source>
</evidence>
<feature type="domain" description="AMP-dependent synthetase/ligase" evidence="4">
    <location>
        <begin position="54"/>
        <end position="394"/>
    </location>
</feature>
<evidence type="ECO:0000313" key="7">
    <source>
        <dbReference type="Proteomes" id="UP000322667"/>
    </source>
</evidence>
<dbReference type="AlphaFoldDB" id="A0A5D2PS70"/>
<dbReference type="CDD" id="cd05904">
    <property type="entry name" value="4CL"/>
    <property type="match status" value="1"/>
</dbReference>
<dbReference type="PANTHER" id="PTHR24096:SF251">
    <property type="entry name" value="4-COUMARATE--COA LIGASE-LIKE 9"/>
    <property type="match status" value="1"/>
</dbReference>
<keyword evidence="7" id="KW-1185">Reference proteome</keyword>
<dbReference type="InterPro" id="IPR042099">
    <property type="entry name" value="ANL_N_sf"/>
</dbReference>
<evidence type="ECO:0008006" key="8">
    <source>
        <dbReference type="Google" id="ProtNLM"/>
    </source>
</evidence>
<evidence type="ECO:0000256" key="2">
    <source>
        <dbReference type="ARBA" id="ARBA00006432"/>
    </source>
</evidence>
<organism evidence="6 7">
    <name type="scientific">Gossypium tomentosum</name>
    <name type="common">Hawaiian cotton</name>
    <name type="synonym">Gossypium sandvicense</name>
    <dbReference type="NCBI Taxonomy" id="34277"/>
    <lineage>
        <taxon>Eukaryota</taxon>
        <taxon>Viridiplantae</taxon>
        <taxon>Streptophyta</taxon>
        <taxon>Embryophyta</taxon>
        <taxon>Tracheophyta</taxon>
        <taxon>Spermatophyta</taxon>
        <taxon>Magnoliopsida</taxon>
        <taxon>eudicotyledons</taxon>
        <taxon>Gunneridae</taxon>
        <taxon>Pentapetalae</taxon>
        <taxon>rosids</taxon>
        <taxon>malvids</taxon>
        <taxon>Malvales</taxon>
        <taxon>Malvaceae</taxon>
        <taxon>Malvoideae</taxon>
        <taxon>Gossypium</taxon>
    </lineage>
</organism>
<dbReference type="InterPro" id="IPR045851">
    <property type="entry name" value="AMP-bd_C_sf"/>
</dbReference>
<dbReference type="Gene3D" id="3.30.300.30">
    <property type="match status" value="1"/>
</dbReference>
<evidence type="ECO:0000259" key="4">
    <source>
        <dbReference type="Pfam" id="PF00501"/>
    </source>
</evidence>
<dbReference type="GO" id="GO:0016405">
    <property type="term" value="F:CoA-ligase activity"/>
    <property type="evidence" value="ECO:0007669"/>
    <property type="project" value="TreeGrafter"/>
</dbReference>
<comment type="cofactor">
    <cofactor evidence="1">
        <name>Mg(2+)</name>
        <dbReference type="ChEBI" id="CHEBI:18420"/>
    </cofactor>
</comment>
<dbReference type="Pfam" id="PF13193">
    <property type="entry name" value="AMP-binding_C"/>
    <property type="match status" value="1"/>
</dbReference>
<accession>A0A5D2PS70</accession>
<dbReference type="PROSITE" id="PS00455">
    <property type="entry name" value="AMP_BINDING"/>
    <property type="match status" value="1"/>
</dbReference>
<dbReference type="FunFam" id="3.30.300.30:FF:000007">
    <property type="entry name" value="4-coumarate--CoA ligase 2"/>
    <property type="match status" value="1"/>
</dbReference>
<dbReference type="InterPro" id="IPR025110">
    <property type="entry name" value="AMP-bd_C"/>
</dbReference>
<dbReference type="Proteomes" id="UP000322667">
    <property type="component" value="Chromosome A07"/>
</dbReference>
<evidence type="ECO:0000313" key="6">
    <source>
        <dbReference type="EMBL" id="TYI18024.1"/>
    </source>
</evidence>
<dbReference type="InterPro" id="IPR000873">
    <property type="entry name" value="AMP-dep_synth/lig_dom"/>
</dbReference>
<evidence type="ECO:0000256" key="3">
    <source>
        <dbReference type="ARBA" id="ARBA00022598"/>
    </source>
</evidence>
<sequence>MEPKTGFCRQTGNYSCLRPPIPLQPINQPLSAAEFCFSIFNSTFTDGATTFSVNTTTGETLSYSQFVSQVRSLAYSLQQRYSLCQNDVAFILSPPSIHIPVVYFALLSLGIVVSPANPLSSNTEIAHQIQLSKPVVAFVTSETSHKIPSLTHGTILLDSPEFLSLLTQSNIVNGLTKSVKVNQSDTAAILYSSGTTGRVKGVMITHPKLIAMMTVIHHQNTNQGQEQEELHPLSLFTVPLFHVFGFFMLLRAFLMDETVVFKDRFEFEGILRAIKKYKITYMPVSPPLVMAFTKSELTKKYDLNLIMFLRSGGAPLGKEVTERFKEKFSTVELIQTGGGATKVIGPEEAGRYGSVGRIAENMEGKIVDPETGEKLPPRWRGELWLRGPTVMKGYVRDEKATAEILDSEGWLKTGDICYFDSEGFLYVVDRLKELIKYKAYQVPPAELEHLLHSHPEIVDAAVVPYPDEEAGQIPMAYVVKNPGSNITEAQIMDFIAEQARKTVAPYKKIRRVAFITSITRTPAGKILRRKLINHSLSHGLSKL</sequence>
<proteinExistence type="inferred from homology"/>
<reference evidence="6 7" key="1">
    <citation type="submission" date="2019-07" db="EMBL/GenBank/DDBJ databases">
        <title>WGS assembly of Gossypium tomentosum.</title>
        <authorList>
            <person name="Chen Z.J."/>
            <person name="Sreedasyam A."/>
            <person name="Ando A."/>
            <person name="Song Q."/>
            <person name="De L."/>
            <person name="Hulse-Kemp A."/>
            <person name="Ding M."/>
            <person name="Ye W."/>
            <person name="Kirkbride R."/>
            <person name="Jenkins J."/>
            <person name="Plott C."/>
            <person name="Lovell J."/>
            <person name="Lin Y.-M."/>
            <person name="Vaughn R."/>
            <person name="Liu B."/>
            <person name="Li W."/>
            <person name="Simpson S."/>
            <person name="Scheffler B."/>
            <person name="Saski C."/>
            <person name="Grover C."/>
            <person name="Hu G."/>
            <person name="Conover J."/>
            <person name="Carlson J."/>
            <person name="Shu S."/>
            <person name="Boston L."/>
            <person name="Williams M."/>
            <person name="Peterson D."/>
            <person name="Mcgee K."/>
            <person name="Jones D."/>
            <person name="Wendel J."/>
            <person name="Stelly D."/>
            <person name="Grimwood J."/>
            <person name="Schmutz J."/>
        </authorList>
    </citation>
    <scope>NUCLEOTIDE SEQUENCE [LARGE SCALE GENOMIC DNA]</scope>
    <source>
        <strain evidence="6">7179.01</strain>
    </source>
</reference>
<keyword evidence="3" id="KW-0436">Ligase</keyword>
<dbReference type="InterPro" id="IPR020845">
    <property type="entry name" value="AMP-binding_CS"/>
</dbReference>
<dbReference type="PANTHER" id="PTHR24096">
    <property type="entry name" value="LONG-CHAIN-FATTY-ACID--COA LIGASE"/>
    <property type="match status" value="1"/>
</dbReference>
<feature type="domain" description="AMP-binding enzyme C-terminal" evidence="5">
    <location>
        <begin position="446"/>
        <end position="525"/>
    </location>
</feature>
<gene>
    <name evidence="6" type="ORF">ES332_A07G062200v1</name>
</gene>
<comment type="similarity">
    <text evidence="2">Belongs to the ATP-dependent AMP-binding enzyme family.</text>
</comment>
<dbReference type="Gene3D" id="3.40.50.12780">
    <property type="entry name" value="N-terminal domain of ligase-like"/>
    <property type="match status" value="1"/>
</dbReference>
<protein>
    <recommendedName>
        <fullName evidence="8">AMP-dependent synthetase/ligase domain-containing protein</fullName>
    </recommendedName>
</protein>
<dbReference type="EMBL" id="CM017616">
    <property type="protein sequence ID" value="TYI18024.1"/>
    <property type="molecule type" value="Genomic_DNA"/>
</dbReference>
<name>A0A5D2PS70_GOSTO</name>